<dbReference type="SUPFAM" id="SSF50891">
    <property type="entry name" value="Cyclophilin-like"/>
    <property type="match status" value="1"/>
</dbReference>
<accession>A0A5C6RV60</accession>
<evidence type="ECO:0000259" key="4">
    <source>
        <dbReference type="PROSITE" id="PS50072"/>
    </source>
</evidence>
<dbReference type="GO" id="GO:0003755">
    <property type="term" value="F:peptidyl-prolyl cis-trans isomerase activity"/>
    <property type="evidence" value="ECO:0007669"/>
    <property type="project" value="UniProtKB-KW"/>
</dbReference>
<keyword evidence="3 5" id="KW-0413">Isomerase</keyword>
<reference evidence="5 6" key="1">
    <citation type="submission" date="2019-08" db="EMBL/GenBank/DDBJ databases">
        <title>Genome of Vicingus serpentipes NCIMB 15042.</title>
        <authorList>
            <person name="Bowman J.P."/>
        </authorList>
    </citation>
    <scope>NUCLEOTIDE SEQUENCE [LARGE SCALE GENOMIC DNA]</scope>
    <source>
        <strain evidence="5 6">NCIMB 15042</strain>
    </source>
</reference>
<dbReference type="InterPro" id="IPR029000">
    <property type="entry name" value="Cyclophilin-like_dom_sf"/>
</dbReference>
<evidence type="ECO:0000256" key="3">
    <source>
        <dbReference type="ARBA" id="ARBA00023235"/>
    </source>
</evidence>
<evidence type="ECO:0000313" key="5">
    <source>
        <dbReference type="EMBL" id="TXB65865.1"/>
    </source>
</evidence>
<dbReference type="EC" id="5.2.1.8" evidence="1"/>
<sequence length="259" mass="29650">MQKRITLILSLSLLLLACSEEQKKAPIKKIIQKVAPKKTDIEPIVKPDLINNDNVTEKLLAYGEENPETILDIYTTYGKLRVKLYKDTPLHRANFVMLAKKGFFKGSVFTRAVQHFIAQGGGTSRKEQVEVKKGIGSYTIPNEIKRNRTHKRGTLGAARSYLSNPDKRSDPYAFYFVEGMKYKKELLKHYEMQNNYTYNQKQIDYYTKNPGAAHIDGEHTVFGEIISGYNVVPKITVVETDSREWPRTDIFIDSVVVIK</sequence>
<keyword evidence="6" id="KW-1185">Reference proteome</keyword>
<comment type="caution">
    <text evidence="5">The sequence shown here is derived from an EMBL/GenBank/DDBJ whole genome shotgun (WGS) entry which is preliminary data.</text>
</comment>
<feature type="domain" description="PPIase cyclophilin-type" evidence="4">
    <location>
        <begin position="78"/>
        <end position="257"/>
    </location>
</feature>
<dbReference type="PROSITE" id="PS51257">
    <property type="entry name" value="PROKAR_LIPOPROTEIN"/>
    <property type="match status" value="1"/>
</dbReference>
<gene>
    <name evidence="5" type="ORF">FRY74_04660</name>
</gene>
<keyword evidence="2" id="KW-0697">Rotamase</keyword>
<evidence type="ECO:0000313" key="6">
    <source>
        <dbReference type="Proteomes" id="UP000321721"/>
    </source>
</evidence>
<protein>
    <recommendedName>
        <fullName evidence="1">peptidylprolyl isomerase</fullName>
        <ecNumber evidence="1">5.2.1.8</ecNumber>
    </recommendedName>
</protein>
<dbReference type="PANTHER" id="PTHR45625">
    <property type="entry name" value="PEPTIDYL-PROLYL CIS-TRANS ISOMERASE-RELATED"/>
    <property type="match status" value="1"/>
</dbReference>
<dbReference type="Gene3D" id="2.40.100.10">
    <property type="entry name" value="Cyclophilin-like"/>
    <property type="match status" value="1"/>
</dbReference>
<dbReference type="OrthoDB" id="9807797at2"/>
<name>A0A5C6RV60_9FLAO</name>
<evidence type="ECO:0000256" key="2">
    <source>
        <dbReference type="ARBA" id="ARBA00023110"/>
    </source>
</evidence>
<dbReference type="PROSITE" id="PS50072">
    <property type="entry name" value="CSA_PPIASE_2"/>
    <property type="match status" value="1"/>
</dbReference>
<organism evidence="5 6">
    <name type="scientific">Vicingus serpentipes</name>
    <dbReference type="NCBI Taxonomy" id="1926625"/>
    <lineage>
        <taxon>Bacteria</taxon>
        <taxon>Pseudomonadati</taxon>
        <taxon>Bacteroidota</taxon>
        <taxon>Flavobacteriia</taxon>
        <taxon>Flavobacteriales</taxon>
        <taxon>Vicingaceae</taxon>
        <taxon>Vicingus</taxon>
    </lineage>
</organism>
<dbReference type="InterPro" id="IPR002130">
    <property type="entry name" value="Cyclophilin-type_PPIase_dom"/>
</dbReference>
<evidence type="ECO:0000256" key="1">
    <source>
        <dbReference type="ARBA" id="ARBA00013194"/>
    </source>
</evidence>
<dbReference type="RefSeq" id="WP_147099113.1">
    <property type="nucleotide sequence ID" value="NZ_VOOS01000002.1"/>
</dbReference>
<dbReference type="PANTHER" id="PTHR45625:SF4">
    <property type="entry name" value="PEPTIDYLPROLYL ISOMERASE DOMAIN AND WD REPEAT-CONTAINING PROTEIN 1"/>
    <property type="match status" value="1"/>
</dbReference>
<dbReference type="EMBL" id="VOOS01000002">
    <property type="protein sequence ID" value="TXB65865.1"/>
    <property type="molecule type" value="Genomic_DNA"/>
</dbReference>
<proteinExistence type="predicted"/>
<dbReference type="InterPro" id="IPR044666">
    <property type="entry name" value="Cyclophilin_A-like"/>
</dbReference>
<dbReference type="AlphaFoldDB" id="A0A5C6RV60"/>
<dbReference type="Proteomes" id="UP000321721">
    <property type="component" value="Unassembled WGS sequence"/>
</dbReference>
<dbReference type="Pfam" id="PF00160">
    <property type="entry name" value="Pro_isomerase"/>
    <property type="match status" value="1"/>
</dbReference>